<proteinExistence type="predicted"/>
<gene>
    <name evidence="2" type="ORF">DY000_02013154</name>
</gene>
<comment type="caution">
    <text evidence="2">The sequence shown here is derived from an EMBL/GenBank/DDBJ whole genome shotgun (WGS) entry which is preliminary data.</text>
</comment>
<evidence type="ECO:0000256" key="1">
    <source>
        <dbReference type="SAM" id="MobiDB-lite"/>
    </source>
</evidence>
<feature type="region of interest" description="Disordered" evidence="1">
    <location>
        <begin position="71"/>
        <end position="111"/>
    </location>
</feature>
<dbReference type="EMBL" id="QGKV02000759">
    <property type="protein sequence ID" value="KAF3561229.1"/>
    <property type="molecule type" value="Genomic_DNA"/>
</dbReference>
<sequence length="111" mass="12283">MCETRSYLSGKGSTKSIALKFHPTRRGSLENSIEEFEIIVIKKKLNPGLDTHHIVLPLLLYAHHTEPKTIGPSFGVAHEDQTDHSNPLSMTPSPPTTKLERRITVSLQAAS</sequence>
<reference evidence="2 3" key="1">
    <citation type="journal article" date="2020" name="BMC Genomics">
        <title>Intraspecific diversification of the crop wild relative Brassica cretica Lam. using demographic model selection.</title>
        <authorList>
            <person name="Kioukis A."/>
            <person name="Michalopoulou V.A."/>
            <person name="Briers L."/>
            <person name="Pirintsos S."/>
            <person name="Studholme D.J."/>
            <person name="Pavlidis P."/>
            <person name="Sarris P.F."/>
        </authorList>
    </citation>
    <scope>NUCLEOTIDE SEQUENCE [LARGE SCALE GENOMIC DNA]</scope>
    <source>
        <strain evidence="3">cv. PFS-1207/04</strain>
    </source>
</reference>
<evidence type="ECO:0000313" key="2">
    <source>
        <dbReference type="EMBL" id="KAF3561229.1"/>
    </source>
</evidence>
<protein>
    <submittedName>
        <fullName evidence="2">Uncharacterized protein</fullName>
    </submittedName>
</protein>
<keyword evidence="3" id="KW-1185">Reference proteome</keyword>
<dbReference type="Proteomes" id="UP000266723">
    <property type="component" value="Unassembled WGS sequence"/>
</dbReference>
<organism evidence="2 3">
    <name type="scientific">Brassica cretica</name>
    <name type="common">Mustard</name>
    <dbReference type="NCBI Taxonomy" id="69181"/>
    <lineage>
        <taxon>Eukaryota</taxon>
        <taxon>Viridiplantae</taxon>
        <taxon>Streptophyta</taxon>
        <taxon>Embryophyta</taxon>
        <taxon>Tracheophyta</taxon>
        <taxon>Spermatophyta</taxon>
        <taxon>Magnoliopsida</taxon>
        <taxon>eudicotyledons</taxon>
        <taxon>Gunneridae</taxon>
        <taxon>Pentapetalae</taxon>
        <taxon>rosids</taxon>
        <taxon>malvids</taxon>
        <taxon>Brassicales</taxon>
        <taxon>Brassicaceae</taxon>
        <taxon>Brassiceae</taxon>
        <taxon>Brassica</taxon>
    </lineage>
</organism>
<evidence type="ECO:0000313" key="3">
    <source>
        <dbReference type="Proteomes" id="UP000266723"/>
    </source>
</evidence>
<accession>A0ABQ7CQY3</accession>
<name>A0ABQ7CQY3_BRACR</name>